<evidence type="ECO:0000313" key="1">
    <source>
        <dbReference type="EMBL" id="AHI88580.1"/>
    </source>
</evidence>
<protein>
    <submittedName>
        <fullName evidence="1">HTH transcriptional regulator</fullName>
    </submittedName>
</protein>
<dbReference type="GeneID" id="18668926"/>
<dbReference type="SUPFAM" id="SSF46955">
    <property type="entry name" value="Putative DNA-binding domain"/>
    <property type="match status" value="1"/>
</dbReference>
<dbReference type="EMBL" id="CP001340">
    <property type="protein sequence ID" value="AHI88580.1"/>
    <property type="molecule type" value="Genomic_DNA"/>
</dbReference>
<accession>A0A0H3J1R4</accession>
<organism evidence="1 2">
    <name type="scientific">Caulobacter vibrioides (strain NA1000 / CB15N)</name>
    <name type="common">Caulobacter crescentus</name>
    <dbReference type="NCBI Taxonomy" id="565050"/>
    <lineage>
        <taxon>Bacteria</taxon>
        <taxon>Pseudomonadati</taxon>
        <taxon>Pseudomonadota</taxon>
        <taxon>Alphaproteobacteria</taxon>
        <taxon>Caulobacterales</taxon>
        <taxon>Caulobacteraceae</taxon>
        <taxon>Caulobacter</taxon>
    </lineage>
</organism>
<name>A0A0H3J1R4_CAUVN</name>
<dbReference type="HOGENOM" id="CLU_140176_9_5_5"/>
<sequence>MAEEKFLTTEEVTERYRGEVSVGTLENWRARRIGPPFVKIGKAVLYPIEELDAWDRRNLVACDDAKVVGRRRQKPGEQSSGAGAIG</sequence>
<evidence type="ECO:0000313" key="2">
    <source>
        <dbReference type="Proteomes" id="UP000001364"/>
    </source>
</evidence>
<reference evidence="1 2" key="1">
    <citation type="journal article" date="2010" name="J. Bacteriol.">
        <title>The genetic basis of laboratory adaptation in Caulobacter crescentus.</title>
        <authorList>
            <person name="Marks M.E."/>
            <person name="Castro-Rojas C.M."/>
            <person name="Teiling C."/>
            <person name="Du L."/>
            <person name="Kapatral V."/>
            <person name="Walunas T.L."/>
            <person name="Crosson S."/>
        </authorList>
    </citation>
    <scope>NUCLEOTIDE SEQUENCE [LARGE SCALE GENOMIC DNA]</scope>
    <source>
        <strain evidence="2">NA1000 / CB15N</strain>
    </source>
</reference>
<dbReference type="AlphaFoldDB" id="A0A0H3J1R4"/>
<dbReference type="RefSeq" id="YP_009020549.1">
    <property type="nucleotide sequence ID" value="NC_011916.1"/>
</dbReference>
<dbReference type="KEGG" id="ccs:CCNA_03977"/>
<gene>
    <name evidence="1" type="ordered locus">CCNA_03977</name>
</gene>
<dbReference type="OrthoDB" id="9806994at2"/>
<dbReference type="RefSeq" id="WP_024265840.1">
    <property type="nucleotide sequence ID" value="NC_011916.1"/>
</dbReference>
<keyword evidence="2" id="KW-1185">Reference proteome</keyword>
<proteinExistence type="predicted"/>
<dbReference type="InterPro" id="IPR009061">
    <property type="entry name" value="DNA-bd_dom_put_sf"/>
</dbReference>
<dbReference type="Proteomes" id="UP000001364">
    <property type="component" value="Chromosome"/>
</dbReference>